<keyword evidence="2" id="KW-1185">Reference proteome</keyword>
<protein>
    <submittedName>
        <fullName evidence="1">Uncharacterized protein</fullName>
    </submittedName>
</protein>
<reference evidence="1 2" key="1">
    <citation type="journal article" date="2017" name="Curr. Biol.">
        <title>Genome architecture and evolution of a unichromosomal asexual nematode.</title>
        <authorList>
            <person name="Fradin H."/>
            <person name="Zegar C."/>
            <person name="Gutwein M."/>
            <person name="Lucas J."/>
            <person name="Kovtun M."/>
            <person name="Corcoran D."/>
            <person name="Baugh L.R."/>
            <person name="Kiontke K."/>
            <person name="Gunsalus K."/>
            <person name="Fitch D.H."/>
            <person name="Piano F."/>
        </authorList>
    </citation>
    <scope>NUCLEOTIDE SEQUENCE [LARGE SCALE GENOMIC DNA]</scope>
    <source>
        <strain evidence="1">PF1309</strain>
    </source>
</reference>
<proteinExistence type="predicted"/>
<accession>A0A2A2K5W6</accession>
<comment type="caution">
    <text evidence="1">The sequence shown here is derived from an EMBL/GenBank/DDBJ whole genome shotgun (WGS) entry which is preliminary data.</text>
</comment>
<dbReference type="EMBL" id="LIAE01009562">
    <property type="protein sequence ID" value="PAV69272.1"/>
    <property type="molecule type" value="Genomic_DNA"/>
</dbReference>
<organism evidence="1 2">
    <name type="scientific">Diploscapter pachys</name>
    <dbReference type="NCBI Taxonomy" id="2018661"/>
    <lineage>
        <taxon>Eukaryota</taxon>
        <taxon>Metazoa</taxon>
        <taxon>Ecdysozoa</taxon>
        <taxon>Nematoda</taxon>
        <taxon>Chromadorea</taxon>
        <taxon>Rhabditida</taxon>
        <taxon>Rhabditina</taxon>
        <taxon>Rhabditomorpha</taxon>
        <taxon>Rhabditoidea</taxon>
        <taxon>Rhabditidae</taxon>
        <taxon>Diploscapter</taxon>
    </lineage>
</organism>
<gene>
    <name evidence="1" type="ORF">WR25_25887</name>
</gene>
<evidence type="ECO:0000313" key="2">
    <source>
        <dbReference type="Proteomes" id="UP000218231"/>
    </source>
</evidence>
<dbReference type="Proteomes" id="UP000218231">
    <property type="component" value="Unassembled WGS sequence"/>
</dbReference>
<evidence type="ECO:0000313" key="1">
    <source>
        <dbReference type="EMBL" id="PAV69272.1"/>
    </source>
</evidence>
<dbReference type="AlphaFoldDB" id="A0A2A2K5W6"/>
<name>A0A2A2K5W6_9BILA</name>
<sequence>MHRPGDRLDAVLGPELVHRRGQVQGNRRQRAVELVGDLPCRQAFGGPAQALDFAAGQTDGAGRGLLGQQGIGRLLQSVGNLTEIAQVLPGVVQVALAGLGAQAGQGRQPAPWQVDRHSHAAGQLRIVQVADHRGVATVDVALQDGLALGQVRPDEGRDGGHGNLLYRVDLVETLGTPQVLPVLRGLAQSDHARGDQLADMIQRHRAVVVHEGIKAQFCRQFGDAVHLFVQALVRRQTGIEFSHLGLHT</sequence>